<dbReference type="EMBL" id="RBAL01000011">
    <property type="protein sequence ID" value="RKN40105.1"/>
    <property type="molecule type" value="Genomic_DNA"/>
</dbReference>
<evidence type="ECO:0000313" key="1">
    <source>
        <dbReference type="EMBL" id="RKN40105.1"/>
    </source>
</evidence>
<evidence type="ECO:0008006" key="3">
    <source>
        <dbReference type="Google" id="ProtNLM"/>
    </source>
</evidence>
<sequence length="169" mass="18177">MFTAGALSACGGGEPKERSYELPTDLCGVEVDQDLYDPIFPPGDDIDISGSVSREFPLSGCTVEVDGEEVINLGTFPSGYDLEGLVVIGPYQNDLDEGEEVPGRYEMMVWPDAVFAVSDCVVPRYAPGFSVGLWATYPDDEDDSRRILADLIEPLTASAAQEVGCVEPE</sequence>
<accession>A0A3A9YVT2</accession>
<organism evidence="1 2">
    <name type="scientific">Streptomyces hoynatensis</name>
    <dbReference type="NCBI Taxonomy" id="1141874"/>
    <lineage>
        <taxon>Bacteria</taxon>
        <taxon>Bacillati</taxon>
        <taxon>Actinomycetota</taxon>
        <taxon>Actinomycetes</taxon>
        <taxon>Kitasatosporales</taxon>
        <taxon>Streptomycetaceae</taxon>
        <taxon>Streptomyces</taxon>
    </lineage>
</organism>
<proteinExistence type="predicted"/>
<reference evidence="1 2" key="1">
    <citation type="journal article" date="2014" name="Int. J. Syst. Evol. Microbiol.">
        <title>Streptomyces hoynatensis sp. nov., isolated from deep marine sediment.</title>
        <authorList>
            <person name="Veyisoglu A."/>
            <person name="Sahin N."/>
        </authorList>
    </citation>
    <scope>NUCLEOTIDE SEQUENCE [LARGE SCALE GENOMIC DNA]</scope>
    <source>
        <strain evidence="1 2">KCTC 29097</strain>
    </source>
</reference>
<name>A0A3A9YVT2_9ACTN</name>
<keyword evidence="2" id="KW-1185">Reference proteome</keyword>
<comment type="caution">
    <text evidence="1">The sequence shown here is derived from an EMBL/GenBank/DDBJ whole genome shotgun (WGS) entry which is preliminary data.</text>
</comment>
<dbReference type="AlphaFoldDB" id="A0A3A9YVT2"/>
<evidence type="ECO:0000313" key="2">
    <source>
        <dbReference type="Proteomes" id="UP000272474"/>
    </source>
</evidence>
<protein>
    <recommendedName>
        <fullName evidence="3">DUF3558 domain-containing protein</fullName>
    </recommendedName>
</protein>
<gene>
    <name evidence="1" type="ORF">D7294_19560</name>
</gene>
<dbReference type="Proteomes" id="UP000272474">
    <property type="component" value="Unassembled WGS sequence"/>
</dbReference>